<feature type="chain" id="PRO_5009360814" description="Porin" evidence="10">
    <location>
        <begin position="26"/>
        <end position="171"/>
    </location>
</feature>
<name>A0A0K2VXW0_MESPL</name>
<keyword evidence="7 10" id="KW-0626">Porin</keyword>
<dbReference type="AlphaFoldDB" id="A0A0K2VXW0"/>
<dbReference type="EMBL" id="CCND01000012">
    <property type="protein sequence ID" value="CDX56890.1"/>
    <property type="molecule type" value="Genomic_DNA"/>
</dbReference>
<comment type="subcellular location">
    <subcellularLocation>
        <location evidence="10">Cell outer membrane</location>
        <topology evidence="10">Multi-pass membrane protein</topology>
    </subcellularLocation>
</comment>
<evidence type="ECO:0000256" key="2">
    <source>
        <dbReference type="ARBA" id="ARBA00022448"/>
    </source>
</evidence>
<protein>
    <recommendedName>
        <fullName evidence="10">Porin</fullName>
    </recommendedName>
</protein>
<evidence type="ECO:0000256" key="10">
    <source>
        <dbReference type="RuleBase" id="RU364005"/>
    </source>
</evidence>
<evidence type="ECO:0000256" key="3">
    <source>
        <dbReference type="ARBA" id="ARBA00022452"/>
    </source>
</evidence>
<evidence type="ECO:0000256" key="9">
    <source>
        <dbReference type="ARBA" id="ARBA00023237"/>
    </source>
</evidence>
<keyword evidence="8 10" id="KW-0472">Membrane</keyword>
<keyword evidence="2 10" id="KW-0813">Transport</keyword>
<keyword evidence="5 10" id="KW-0732">Signal</keyword>
<accession>A0A0K2VXW0</accession>
<evidence type="ECO:0000313" key="12">
    <source>
        <dbReference type="Proteomes" id="UP000182888"/>
    </source>
</evidence>
<sequence>MQGIHRLVSLAFLAAASGFPAAAPAKPVEYVKVCSAYGPNYYYSPGTDTCINAQTGVTKRQVDNGEGGTTTVTGKTALASKVDDIDHRIQRAFESASVASALTSPDLVQGEHFGVRVNWGNAGQSNAMGVTGAAVLGEGFMPGGNGRLAGAAGVAFSGKTVGGNAGLQLTW</sequence>
<evidence type="ECO:0000256" key="1">
    <source>
        <dbReference type="ARBA" id="ARBA00009521"/>
    </source>
</evidence>
<feature type="signal peptide" evidence="10">
    <location>
        <begin position="1"/>
        <end position="25"/>
    </location>
</feature>
<dbReference type="Proteomes" id="UP000182888">
    <property type="component" value="Unassembled WGS sequence"/>
</dbReference>
<dbReference type="Pfam" id="PF02530">
    <property type="entry name" value="Porin_2"/>
    <property type="match status" value="1"/>
</dbReference>
<comment type="similarity">
    <text evidence="1 10">Belongs to the alphaproteobacteria porin family.</text>
</comment>
<dbReference type="GO" id="GO:0009279">
    <property type="term" value="C:cell outer membrane"/>
    <property type="evidence" value="ECO:0007669"/>
    <property type="project" value="UniProtKB-SubCell"/>
</dbReference>
<evidence type="ECO:0000256" key="7">
    <source>
        <dbReference type="ARBA" id="ARBA00023114"/>
    </source>
</evidence>
<keyword evidence="3 10" id="KW-1134">Transmembrane beta strand</keyword>
<gene>
    <name evidence="11" type="ORF">MPL1032_20775</name>
</gene>
<dbReference type="GO" id="GO:0006811">
    <property type="term" value="P:monoatomic ion transport"/>
    <property type="evidence" value="ECO:0007669"/>
    <property type="project" value="UniProtKB-KW"/>
</dbReference>
<keyword evidence="4 10" id="KW-0812">Transmembrane</keyword>
<evidence type="ECO:0000256" key="4">
    <source>
        <dbReference type="ARBA" id="ARBA00022692"/>
    </source>
</evidence>
<proteinExistence type="inferred from homology"/>
<dbReference type="GO" id="GO:0015288">
    <property type="term" value="F:porin activity"/>
    <property type="evidence" value="ECO:0007669"/>
    <property type="project" value="UniProtKB-KW"/>
</dbReference>
<comment type="domain">
    <text evidence="10">Consists of 16-stranded beta-barrel sheets, with large surface-exposed loops, that form a transmembrane pore at the center of each barrel. The pore is partially ocluded by a peptide loop that folds into the pore lumen.</text>
</comment>
<dbReference type="InterPro" id="IPR003684">
    <property type="entry name" value="Porin_alphabac"/>
</dbReference>
<reference evidence="12" key="1">
    <citation type="submission" date="2014-08" db="EMBL/GenBank/DDBJ databases">
        <authorList>
            <person name="Edwards T."/>
        </authorList>
    </citation>
    <scope>NUCLEOTIDE SEQUENCE [LARGE SCALE GENOMIC DNA]</scope>
</reference>
<evidence type="ECO:0000256" key="6">
    <source>
        <dbReference type="ARBA" id="ARBA00023065"/>
    </source>
</evidence>
<evidence type="ECO:0000256" key="8">
    <source>
        <dbReference type="ARBA" id="ARBA00023136"/>
    </source>
</evidence>
<evidence type="ECO:0000313" key="11">
    <source>
        <dbReference type="EMBL" id="CDX56890.1"/>
    </source>
</evidence>
<keyword evidence="9 10" id="KW-0998">Cell outer membrane</keyword>
<organism evidence="11 12">
    <name type="scientific">Mesorhizobium plurifarium</name>
    <dbReference type="NCBI Taxonomy" id="69974"/>
    <lineage>
        <taxon>Bacteria</taxon>
        <taxon>Pseudomonadati</taxon>
        <taxon>Pseudomonadota</taxon>
        <taxon>Alphaproteobacteria</taxon>
        <taxon>Hyphomicrobiales</taxon>
        <taxon>Phyllobacteriaceae</taxon>
        <taxon>Mesorhizobium</taxon>
    </lineage>
</organism>
<keyword evidence="6 10" id="KW-0406">Ion transport</keyword>
<comment type="function">
    <text evidence="10">Forms passive diffusion pores that allow small molecular weight hydrophilic materials across the outer membrane.</text>
</comment>
<evidence type="ECO:0000256" key="5">
    <source>
        <dbReference type="ARBA" id="ARBA00022729"/>
    </source>
</evidence>
<dbReference type="GO" id="GO:0046930">
    <property type="term" value="C:pore complex"/>
    <property type="evidence" value="ECO:0007669"/>
    <property type="project" value="UniProtKB-KW"/>
</dbReference>